<evidence type="ECO:0000313" key="13">
    <source>
        <dbReference type="Proteomes" id="UP000242180"/>
    </source>
</evidence>
<comment type="subunit">
    <text evidence="9">Component of the NDC80 complex.</text>
</comment>
<dbReference type="Proteomes" id="UP000242180">
    <property type="component" value="Unassembled WGS sequence"/>
</dbReference>
<evidence type="ECO:0000256" key="5">
    <source>
        <dbReference type="ARBA" id="ARBA00022838"/>
    </source>
</evidence>
<dbReference type="InParanoid" id="A0A1X2HG12"/>
<keyword evidence="8 9" id="KW-0137">Centromere</keyword>
<comment type="subcellular location">
    <subcellularLocation>
        <location evidence="9">Nucleus</location>
    </subcellularLocation>
    <subcellularLocation>
        <location evidence="9">Chromosome</location>
        <location evidence="9">Centromere</location>
        <location evidence="9">Kinetochore</location>
    </subcellularLocation>
</comment>
<evidence type="ECO:0000256" key="9">
    <source>
        <dbReference type="RuleBase" id="RU367150"/>
    </source>
</evidence>
<keyword evidence="2 9" id="KW-0158">Chromosome</keyword>
<comment type="caution">
    <text evidence="12">The sequence shown here is derived from an EMBL/GenBank/DDBJ whole genome shotgun (WGS) entry which is preliminary data.</text>
</comment>
<dbReference type="Pfam" id="PF08234">
    <property type="entry name" value="Spindle_Spc25"/>
    <property type="match status" value="1"/>
</dbReference>
<name>A0A1X2HG12_SYNRA</name>
<evidence type="ECO:0000256" key="3">
    <source>
        <dbReference type="ARBA" id="ARBA00022618"/>
    </source>
</evidence>
<dbReference type="GO" id="GO:0031262">
    <property type="term" value="C:Ndc80 complex"/>
    <property type="evidence" value="ECO:0007669"/>
    <property type="project" value="InterPro"/>
</dbReference>
<evidence type="ECO:0000256" key="2">
    <source>
        <dbReference type="ARBA" id="ARBA00022454"/>
    </source>
</evidence>
<feature type="domain" description="Chromosome segregation protein Spc25 C-terminal" evidence="11">
    <location>
        <begin position="150"/>
        <end position="219"/>
    </location>
</feature>
<protein>
    <recommendedName>
        <fullName evidence="9">Kinetochore protein SPC25</fullName>
    </recommendedName>
</protein>
<comment type="function">
    <text evidence="9">Acts as a component of the essential kinetochore-associated NDC80 complex, which is required for chromosome segregation and spindle checkpoint activity.</text>
</comment>
<sequence length="231" mass="26716">MDFDKRLEEVRSLLAESTRRVDAQVSQEQDKQNAAQLALHDFIHDQQSQQTALQSAIEQTKLEIAAYEARIPEAEQERQQLTEAIDHMRREIATVRAKRTGTRLERVKQKVAQARGAATENQVRISQRQDVSAQAMACRDALKLDIITMEDDVLKFEFTCVHEDNPSEAYYFILCTPPKPEPYTVRECVPSVPDLPDLLQALNETRDIYQFIRSMWKAFYMFANKKRQVLA</sequence>
<accession>A0A1X2HG12</accession>
<evidence type="ECO:0000313" key="12">
    <source>
        <dbReference type="EMBL" id="ORY97850.1"/>
    </source>
</evidence>
<proteinExistence type="inferred from homology"/>
<dbReference type="GO" id="GO:0005634">
    <property type="term" value="C:nucleus"/>
    <property type="evidence" value="ECO:0007669"/>
    <property type="project" value="UniProtKB-SubCell"/>
</dbReference>
<keyword evidence="7 9" id="KW-0131">Cell cycle</keyword>
<dbReference type="AlphaFoldDB" id="A0A1X2HG12"/>
<dbReference type="InterPro" id="IPR013255">
    <property type="entry name" value="Spc25_C"/>
</dbReference>
<keyword evidence="13" id="KW-1185">Reference proteome</keyword>
<dbReference type="GO" id="GO:0007059">
    <property type="term" value="P:chromosome segregation"/>
    <property type="evidence" value="ECO:0007669"/>
    <property type="project" value="InterPro"/>
</dbReference>
<evidence type="ECO:0000256" key="1">
    <source>
        <dbReference type="ARBA" id="ARBA00006379"/>
    </source>
</evidence>
<dbReference type="Gene3D" id="3.30.457.50">
    <property type="entry name" value="Chromosome segregation protein Spc25"/>
    <property type="match status" value="1"/>
</dbReference>
<feature type="coiled-coil region" evidence="10">
    <location>
        <begin position="50"/>
        <end position="98"/>
    </location>
</feature>
<dbReference type="InterPro" id="IPR045143">
    <property type="entry name" value="Spc25"/>
</dbReference>
<comment type="similarity">
    <text evidence="1 9">Belongs to the SPC25 family.</text>
</comment>
<dbReference type="PANTHER" id="PTHR14281:SF0">
    <property type="entry name" value="KINETOCHORE PROTEIN SPC25"/>
    <property type="match status" value="1"/>
</dbReference>
<evidence type="ECO:0000256" key="7">
    <source>
        <dbReference type="ARBA" id="ARBA00023306"/>
    </source>
</evidence>
<dbReference type="STRING" id="13706.A0A1X2HG12"/>
<reference evidence="12 13" key="1">
    <citation type="submission" date="2016-07" db="EMBL/GenBank/DDBJ databases">
        <title>Pervasive Adenine N6-methylation of Active Genes in Fungi.</title>
        <authorList>
            <consortium name="DOE Joint Genome Institute"/>
            <person name="Mondo S.J."/>
            <person name="Dannebaum R.O."/>
            <person name="Kuo R.C."/>
            <person name="Labutti K."/>
            <person name="Haridas S."/>
            <person name="Kuo A."/>
            <person name="Salamov A."/>
            <person name="Ahrendt S.R."/>
            <person name="Lipzen A."/>
            <person name="Sullivan W."/>
            <person name="Andreopoulos W.B."/>
            <person name="Clum A."/>
            <person name="Lindquist E."/>
            <person name="Daum C."/>
            <person name="Ramamoorthy G.K."/>
            <person name="Gryganskyi A."/>
            <person name="Culley D."/>
            <person name="Magnuson J.K."/>
            <person name="James T.Y."/>
            <person name="O'Malley M.A."/>
            <person name="Stajich J.E."/>
            <person name="Spatafora J.W."/>
            <person name="Visel A."/>
            <person name="Grigoriev I.V."/>
        </authorList>
    </citation>
    <scope>NUCLEOTIDE SEQUENCE [LARGE SCALE GENOMIC DNA]</scope>
    <source>
        <strain evidence="12 13">NRRL 2496</strain>
    </source>
</reference>
<keyword evidence="4 9" id="KW-0498">Mitosis</keyword>
<evidence type="ECO:0000256" key="6">
    <source>
        <dbReference type="ARBA" id="ARBA00023054"/>
    </source>
</evidence>
<dbReference type="PANTHER" id="PTHR14281">
    <property type="entry name" value="KINETOCHORE PROTEIN SPC25-RELATED"/>
    <property type="match status" value="1"/>
</dbReference>
<evidence type="ECO:0000259" key="11">
    <source>
        <dbReference type="Pfam" id="PF08234"/>
    </source>
</evidence>
<dbReference type="FunCoup" id="A0A1X2HG12">
    <property type="interactions" value="123"/>
</dbReference>
<evidence type="ECO:0000256" key="8">
    <source>
        <dbReference type="ARBA" id="ARBA00023328"/>
    </source>
</evidence>
<evidence type="ECO:0000256" key="4">
    <source>
        <dbReference type="ARBA" id="ARBA00022776"/>
    </source>
</evidence>
<organism evidence="12 13">
    <name type="scientific">Syncephalastrum racemosum</name>
    <name type="common">Filamentous fungus</name>
    <dbReference type="NCBI Taxonomy" id="13706"/>
    <lineage>
        <taxon>Eukaryota</taxon>
        <taxon>Fungi</taxon>
        <taxon>Fungi incertae sedis</taxon>
        <taxon>Mucoromycota</taxon>
        <taxon>Mucoromycotina</taxon>
        <taxon>Mucoromycetes</taxon>
        <taxon>Mucorales</taxon>
        <taxon>Syncephalastraceae</taxon>
        <taxon>Syncephalastrum</taxon>
    </lineage>
</organism>
<keyword evidence="5 9" id="KW-0995">Kinetochore</keyword>
<evidence type="ECO:0000256" key="10">
    <source>
        <dbReference type="SAM" id="Coils"/>
    </source>
</evidence>
<dbReference type="EMBL" id="MCGN01000004">
    <property type="protein sequence ID" value="ORY97850.1"/>
    <property type="molecule type" value="Genomic_DNA"/>
</dbReference>
<keyword evidence="3 9" id="KW-0132">Cell division</keyword>
<dbReference type="OMA" id="HEDQRMK"/>
<dbReference type="CDD" id="cd23784">
    <property type="entry name" value="RWD_Spc25"/>
    <property type="match status" value="1"/>
</dbReference>
<keyword evidence="9" id="KW-0539">Nucleus</keyword>
<dbReference type="OrthoDB" id="6353017at2759"/>
<gene>
    <name evidence="12" type="ORF">BCR43DRAFT_490462</name>
</gene>
<keyword evidence="6 10" id="KW-0175">Coiled coil</keyword>
<dbReference type="GO" id="GO:0051301">
    <property type="term" value="P:cell division"/>
    <property type="evidence" value="ECO:0007669"/>
    <property type="project" value="UniProtKB-UniRule"/>
</dbReference>